<gene>
    <name evidence="2" type="ORF">CKO13_08415</name>
</gene>
<organism evidence="2 3">
    <name type="scientific">Halorhodospira neutriphila</name>
    <dbReference type="NCBI Taxonomy" id="168379"/>
    <lineage>
        <taxon>Bacteria</taxon>
        <taxon>Pseudomonadati</taxon>
        <taxon>Pseudomonadota</taxon>
        <taxon>Gammaproteobacteria</taxon>
        <taxon>Chromatiales</taxon>
        <taxon>Ectothiorhodospiraceae</taxon>
        <taxon>Halorhodospira</taxon>
    </lineage>
</organism>
<evidence type="ECO:0000313" key="3">
    <source>
        <dbReference type="Proteomes" id="UP000738126"/>
    </source>
</evidence>
<name>A0ABS1E6A0_9GAMM</name>
<dbReference type="PANTHER" id="PTHR12126">
    <property type="entry name" value="NADH-UBIQUINONE OXIDOREDUCTASE 39 KDA SUBUNIT-RELATED"/>
    <property type="match status" value="1"/>
</dbReference>
<proteinExistence type="predicted"/>
<dbReference type="CDD" id="cd05271">
    <property type="entry name" value="NDUFA9_like_SDR_a"/>
    <property type="match status" value="1"/>
</dbReference>
<feature type="domain" description="NAD-dependent epimerase/dehydratase" evidence="1">
    <location>
        <begin position="6"/>
        <end position="233"/>
    </location>
</feature>
<reference evidence="2 3" key="1">
    <citation type="journal article" date="2020" name="Microorganisms">
        <title>Osmotic Adaptation and Compatible Solute Biosynthesis of Phototrophic Bacteria as Revealed from Genome Analyses.</title>
        <authorList>
            <person name="Imhoff J.F."/>
            <person name="Rahn T."/>
            <person name="Kunzel S."/>
            <person name="Keller A."/>
            <person name="Neulinger S.C."/>
        </authorList>
    </citation>
    <scope>NUCLEOTIDE SEQUENCE [LARGE SCALE GENOMIC DNA]</scope>
    <source>
        <strain evidence="2 3">DSM 15116</strain>
    </source>
</reference>
<evidence type="ECO:0000313" key="2">
    <source>
        <dbReference type="EMBL" id="MBK1727043.1"/>
    </source>
</evidence>
<comment type="caution">
    <text evidence="2">The sequence shown here is derived from an EMBL/GenBank/DDBJ whole genome shotgun (WGS) entry which is preliminary data.</text>
</comment>
<dbReference type="Proteomes" id="UP000738126">
    <property type="component" value="Unassembled WGS sequence"/>
</dbReference>
<keyword evidence="3" id="KW-1185">Reference proteome</keyword>
<accession>A0ABS1E6A0</accession>
<dbReference type="Pfam" id="PF01370">
    <property type="entry name" value="Epimerase"/>
    <property type="match status" value="1"/>
</dbReference>
<dbReference type="InterPro" id="IPR051207">
    <property type="entry name" value="ComplexI_NDUFA9_subunit"/>
</dbReference>
<dbReference type="PANTHER" id="PTHR12126:SF11">
    <property type="entry name" value="NADH DEHYDROGENASE [UBIQUINONE] 1 ALPHA SUBCOMPLEX SUBUNIT 9, MITOCHONDRIAL"/>
    <property type="match status" value="1"/>
</dbReference>
<dbReference type="InterPro" id="IPR001509">
    <property type="entry name" value="Epimerase_deHydtase"/>
</dbReference>
<dbReference type="Gene3D" id="3.40.50.720">
    <property type="entry name" value="NAD(P)-binding Rossmann-like Domain"/>
    <property type="match status" value="1"/>
</dbReference>
<sequence>MDAKTVCIIGGSGFVGLHLANRLAAQGYRLRVLTRRSDRGRELRVLPHLQLIETDLQDERQLTRHFSGCHAVINLAGIANETRSEPFRAVHVDLPRRALAACRRAGVPRYLHMSALGADPEGPSRYLQTKGEGEQQVMAAPPAGVAVTSFRPAVIFGPEDRFLNRLAGILRLSPGVVPLPLPRAQSQRLYVGDRERGVVRAPGVRLQPVYVGDVAAAFARALEDPDTAGRSYELCGPRVYTLAELVAYVGRLRGLRRRALALPGWLARAAAWALGRLPGPPFSVDNYRSGTVPNVCRRNGLEALGLEPTALEAVAPAYLGGAGPQADYAEARREAGRGA</sequence>
<dbReference type="EMBL" id="NRSH01000092">
    <property type="protein sequence ID" value="MBK1727043.1"/>
    <property type="molecule type" value="Genomic_DNA"/>
</dbReference>
<evidence type="ECO:0000259" key="1">
    <source>
        <dbReference type="Pfam" id="PF01370"/>
    </source>
</evidence>
<dbReference type="RefSeq" id="WP_200259509.1">
    <property type="nucleotide sequence ID" value="NZ_NRSH01000092.1"/>
</dbReference>
<dbReference type="InterPro" id="IPR036291">
    <property type="entry name" value="NAD(P)-bd_dom_sf"/>
</dbReference>
<dbReference type="SUPFAM" id="SSF51735">
    <property type="entry name" value="NAD(P)-binding Rossmann-fold domains"/>
    <property type="match status" value="1"/>
</dbReference>
<protein>
    <submittedName>
        <fullName evidence="2">Epimerase</fullName>
    </submittedName>
</protein>